<reference evidence="2" key="1">
    <citation type="journal article" date="2023" name="Science">
        <title>Genome structures resolve the early diversification of teleost fishes.</title>
        <authorList>
            <person name="Parey E."/>
            <person name="Louis A."/>
            <person name="Montfort J."/>
            <person name="Bouchez O."/>
            <person name="Roques C."/>
            <person name="Iampietro C."/>
            <person name="Lluch J."/>
            <person name="Castinel A."/>
            <person name="Donnadieu C."/>
            <person name="Desvignes T."/>
            <person name="Floi Bucao C."/>
            <person name="Jouanno E."/>
            <person name="Wen M."/>
            <person name="Mejri S."/>
            <person name="Dirks R."/>
            <person name="Jansen H."/>
            <person name="Henkel C."/>
            <person name="Chen W.J."/>
            <person name="Zahm M."/>
            <person name="Cabau C."/>
            <person name="Klopp C."/>
            <person name="Thompson A.W."/>
            <person name="Robinson-Rechavi M."/>
            <person name="Braasch I."/>
            <person name="Lecointre G."/>
            <person name="Bobe J."/>
            <person name="Postlethwait J.H."/>
            <person name="Berthelot C."/>
            <person name="Roest Crollius H."/>
            <person name="Guiguen Y."/>
        </authorList>
    </citation>
    <scope>NUCLEOTIDE SEQUENCE</scope>
    <source>
        <strain evidence="2">NC1722</strain>
    </source>
</reference>
<protein>
    <submittedName>
        <fullName evidence="2">Uncharacterized protein</fullName>
    </submittedName>
</protein>
<evidence type="ECO:0000313" key="3">
    <source>
        <dbReference type="Proteomes" id="UP001221898"/>
    </source>
</evidence>
<evidence type="ECO:0000256" key="1">
    <source>
        <dbReference type="SAM" id="MobiDB-lite"/>
    </source>
</evidence>
<organism evidence="2 3">
    <name type="scientific">Aldrovandia affinis</name>
    <dbReference type="NCBI Taxonomy" id="143900"/>
    <lineage>
        <taxon>Eukaryota</taxon>
        <taxon>Metazoa</taxon>
        <taxon>Chordata</taxon>
        <taxon>Craniata</taxon>
        <taxon>Vertebrata</taxon>
        <taxon>Euteleostomi</taxon>
        <taxon>Actinopterygii</taxon>
        <taxon>Neopterygii</taxon>
        <taxon>Teleostei</taxon>
        <taxon>Notacanthiformes</taxon>
        <taxon>Halosauridae</taxon>
        <taxon>Aldrovandia</taxon>
    </lineage>
</organism>
<dbReference type="EMBL" id="JAINUG010000464">
    <property type="protein sequence ID" value="KAJ8367611.1"/>
    <property type="molecule type" value="Genomic_DNA"/>
</dbReference>
<gene>
    <name evidence="2" type="ORF">AAFF_G00314370</name>
</gene>
<accession>A0AAD7W0E9</accession>
<feature type="compositionally biased region" description="Basic and acidic residues" evidence="1">
    <location>
        <begin position="104"/>
        <end position="122"/>
    </location>
</feature>
<evidence type="ECO:0000313" key="2">
    <source>
        <dbReference type="EMBL" id="KAJ8367611.1"/>
    </source>
</evidence>
<name>A0AAD7W0E9_9TELE</name>
<dbReference type="AlphaFoldDB" id="A0AAD7W0E9"/>
<feature type="region of interest" description="Disordered" evidence="1">
    <location>
        <begin position="104"/>
        <end position="124"/>
    </location>
</feature>
<dbReference type="Proteomes" id="UP001221898">
    <property type="component" value="Unassembled WGS sequence"/>
</dbReference>
<proteinExistence type="predicted"/>
<keyword evidence="3" id="KW-1185">Reference proteome</keyword>
<sequence length="137" mass="14530">MPFSTDTVRDKFPNAEVSEIRALLRRKCNNEGAVLWIGPRAAQRAAADGSVSDLASRGVASAADERGSLSDGGTGCGRLRQVAAVLRHVGQDLVDARFTDYARFHSSGGDRRPPGPPSEHRTAAAAARSVALNPFLF</sequence>
<comment type="caution">
    <text evidence="2">The sequence shown here is derived from an EMBL/GenBank/DDBJ whole genome shotgun (WGS) entry which is preliminary data.</text>
</comment>